<evidence type="ECO:0000256" key="1">
    <source>
        <dbReference type="ARBA" id="ARBA00022737"/>
    </source>
</evidence>
<dbReference type="InterPro" id="IPR035979">
    <property type="entry name" value="RBD_domain_sf"/>
</dbReference>
<evidence type="ECO:0000313" key="6">
    <source>
        <dbReference type="Proteomes" id="UP001445335"/>
    </source>
</evidence>
<keyword evidence="2 3" id="KW-0694">RNA-binding</keyword>
<feature type="domain" description="RRM" evidence="4">
    <location>
        <begin position="9"/>
        <end position="92"/>
    </location>
</feature>
<dbReference type="PROSITE" id="PS50102">
    <property type="entry name" value="RRM"/>
    <property type="match status" value="3"/>
</dbReference>
<dbReference type="InterPro" id="IPR012677">
    <property type="entry name" value="Nucleotide-bd_a/b_plait_sf"/>
</dbReference>
<feature type="domain" description="RRM" evidence="4">
    <location>
        <begin position="421"/>
        <end position="499"/>
    </location>
</feature>
<dbReference type="InterPro" id="IPR000504">
    <property type="entry name" value="RRM_dom"/>
</dbReference>
<sequence>MAEPVASEPRLFVGQVPTMCREEDLFTLFTPFGTVRNLHLLKGADGKPRGCAMVLYARWSQAEAAADHLDGVSLPQGGGAVGRPLVVHFANPRRAPPGQPAEPGVAPRKLFVGQVPRDVSEDALRPFFEPYGEIEHINILRTHRGQSAGCAFVQFRKWCQAEAAMEAHNGKTRMGTSEVPLVVKFADAKRKDTGAGQMGVGWGGNGMLRNGLGPGMGMANGLAGLGGGLAGLSLNEQYGIANGMVGDNQALLNSMGLNSLGAGAPSGYLLPGMQDPSAIAAANPLLANSIATSLANGTLDSTALSAGLAVTPPGGLSGLSINAQMPPGGPGNGMPGAGPGYGGGGEGISNGGCAPGGGGGPMNPNPNRAQAEAQALQNLSKLSAAGRAAGAPGPGGAGGYLPTGARLWGQKIGSNDKFNEWKLFIGQVPLEATEEELYSLFAPIGEILELYILRNSNGKSRGCAFVTYANKFLAQQAITQLNGKQVPPGKTLVVKFADRAIASKAAATAAANYSSAGPANGSFYM</sequence>
<protein>
    <recommendedName>
        <fullName evidence="4">RRM domain-containing protein</fullName>
    </recommendedName>
</protein>
<dbReference type="Proteomes" id="UP001445335">
    <property type="component" value="Unassembled WGS sequence"/>
</dbReference>
<dbReference type="AlphaFoldDB" id="A0AAW1QKH1"/>
<dbReference type="Gene3D" id="3.30.70.330">
    <property type="match status" value="3"/>
</dbReference>
<keyword evidence="1" id="KW-0677">Repeat</keyword>
<comment type="caution">
    <text evidence="5">The sequence shown here is derived from an EMBL/GenBank/DDBJ whole genome shotgun (WGS) entry which is preliminary data.</text>
</comment>
<dbReference type="EMBL" id="JALJOU010000094">
    <property type="protein sequence ID" value="KAK9821937.1"/>
    <property type="molecule type" value="Genomic_DNA"/>
</dbReference>
<evidence type="ECO:0000256" key="3">
    <source>
        <dbReference type="PROSITE-ProRule" id="PRU00176"/>
    </source>
</evidence>
<proteinExistence type="predicted"/>
<accession>A0AAW1QKH1</accession>
<keyword evidence="6" id="KW-1185">Reference proteome</keyword>
<reference evidence="5 6" key="1">
    <citation type="journal article" date="2024" name="Nat. Commun.">
        <title>Phylogenomics reveals the evolutionary origins of lichenization in chlorophyte algae.</title>
        <authorList>
            <person name="Puginier C."/>
            <person name="Libourel C."/>
            <person name="Otte J."/>
            <person name="Skaloud P."/>
            <person name="Haon M."/>
            <person name="Grisel S."/>
            <person name="Petersen M."/>
            <person name="Berrin J.G."/>
            <person name="Delaux P.M."/>
            <person name="Dal Grande F."/>
            <person name="Keller J."/>
        </authorList>
    </citation>
    <scope>NUCLEOTIDE SEQUENCE [LARGE SCALE GENOMIC DNA]</scope>
    <source>
        <strain evidence="5 6">SAG 245.80</strain>
    </source>
</reference>
<name>A0AAW1QKH1_9CHLO</name>
<evidence type="ECO:0000256" key="2">
    <source>
        <dbReference type="ARBA" id="ARBA00022884"/>
    </source>
</evidence>
<organism evidence="5 6">
    <name type="scientific">Elliptochloris bilobata</name>
    <dbReference type="NCBI Taxonomy" id="381761"/>
    <lineage>
        <taxon>Eukaryota</taxon>
        <taxon>Viridiplantae</taxon>
        <taxon>Chlorophyta</taxon>
        <taxon>core chlorophytes</taxon>
        <taxon>Trebouxiophyceae</taxon>
        <taxon>Trebouxiophyceae incertae sedis</taxon>
        <taxon>Elliptochloris clade</taxon>
        <taxon>Elliptochloris</taxon>
    </lineage>
</organism>
<gene>
    <name evidence="5" type="ORF">WJX81_005523</name>
</gene>
<feature type="domain" description="RRM" evidence="4">
    <location>
        <begin position="108"/>
        <end position="188"/>
    </location>
</feature>
<dbReference type="Pfam" id="PF00076">
    <property type="entry name" value="RRM_1"/>
    <property type="match status" value="3"/>
</dbReference>
<dbReference type="SMART" id="SM00360">
    <property type="entry name" value="RRM"/>
    <property type="match status" value="3"/>
</dbReference>
<dbReference type="SUPFAM" id="SSF54928">
    <property type="entry name" value="RNA-binding domain, RBD"/>
    <property type="match status" value="3"/>
</dbReference>
<evidence type="ECO:0000259" key="4">
    <source>
        <dbReference type="PROSITE" id="PS50102"/>
    </source>
</evidence>
<dbReference type="GO" id="GO:0003723">
    <property type="term" value="F:RNA binding"/>
    <property type="evidence" value="ECO:0007669"/>
    <property type="project" value="UniProtKB-UniRule"/>
</dbReference>
<dbReference type="PANTHER" id="PTHR24012">
    <property type="entry name" value="RNA BINDING PROTEIN"/>
    <property type="match status" value="1"/>
</dbReference>
<evidence type="ECO:0000313" key="5">
    <source>
        <dbReference type="EMBL" id="KAK9821937.1"/>
    </source>
</evidence>